<dbReference type="SMART" id="SM00564">
    <property type="entry name" value="PQQ"/>
    <property type="match status" value="5"/>
</dbReference>
<gene>
    <name evidence="4" type="primary">bamB</name>
    <name evidence="6" type="ORF">SAMN05421882_101050</name>
</gene>
<dbReference type="Proteomes" id="UP000183454">
    <property type="component" value="Unassembled WGS sequence"/>
</dbReference>
<evidence type="ECO:0000313" key="6">
    <source>
        <dbReference type="EMBL" id="SDW40916.1"/>
    </source>
</evidence>
<evidence type="ECO:0000256" key="2">
    <source>
        <dbReference type="ARBA" id="ARBA00023136"/>
    </source>
</evidence>
<dbReference type="InterPro" id="IPR011047">
    <property type="entry name" value="Quinoprotein_ADH-like_sf"/>
</dbReference>
<comment type="subcellular location">
    <subcellularLocation>
        <location evidence="4">Cell outer membrane</location>
        <topology evidence="4">Lipid-anchor</topology>
    </subcellularLocation>
</comment>
<dbReference type="GO" id="GO:0051205">
    <property type="term" value="P:protein insertion into membrane"/>
    <property type="evidence" value="ECO:0007669"/>
    <property type="project" value="UniProtKB-UniRule"/>
</dbReference>
<keyword evidence="3 4" id="KW-0998">Cell outer membrane</keyword>
<evidence type="ECO:0000256" key="3">
    <source>
        <dbReference type="ARBA" id="ARBA00023237"/>
    </source>
</evidence>
<reference evidence="6 7" key="1">
    <citation type="submission" date="2016-10" db="EMBL/GenBank/DDBJ databases">
        <authorList>
            <person name="de Groot N.N."/>
        </authorList>
    </citation>
    <scope>NUCLEOTIDE SEQUENCE [LARGE SCALE GENOMIC DNA]</scope>
    <source>
        <strain evidence="6 7">Nm110</strain>
    </source>
</reference>
<dbReference type="PANTHER" id="PTHR34512:SF30">
    <property type="entry name" value="OUTER MEMBRANE PROTEIN ASSEMBLY FACTOR BAMB"/>
    <property type="match status" value="1"/>
</dbReference>
<dbReference type="NCBIfam" id="TIGR03300">
    <property type="entry name" value="assembly_YfgL"/>
    <property type="match status" value="1"/>
</dbReference>
<dbReference type="Pfam" id="PF13360">
    <property type="entry name" value="PQQ_2"/>
    <property type="match status" value="1"/>
</dbReference>
<keyword evidence="1 4" id="KW-0732">Signal</keyword>
<comment type="function">
    <text evidence="4">Part of the outer membrane protein assembly complex, which is involved in assembly and insertion of beta-barrel proteins into the outer membrane.</text>
</comment>
<dbReference type="EMBL" id="FNNH01000010">
    <property type="protein sequence ID" value="SDW40916.1"/>
    <property type="molecule type" value="Genomic_DNA"/>
</dbReference>
<evidence type="ECO:0000256" key="4">
    <source>
        <dbReference type="HAMAP-Rule" id="MF_00923"/>
    </source>
</evidence>
<sequence length="406" mass="43211">MLLRAGTSFLRHFALFTAMMLLTGCASMGDLGIGNIGDLGISNLVDQLSDKDENKVDEKEIAALKAVPEIPLLWKHSLNKSKIAVFSPIYENGAVYAADAKGYLVRLDSANGKEVWQVETEHKLAGGVGAGYGTILIGTFNGEVLAFDEMGHERWKTRVTSEVLSQPQIDSDVVVVRSADGRIFGLDAADGSRKWVYQGPTPALTMRNSAGALVYRGAVFAGLAGGKLVAMSLLNGNVGWEAAVAQPRGVTELERMTDIAGLPVIDDQQVCAVAYHGRVGCFEIADGNQIWARDASSNAGLTMDSNNVYVSEDRGAVVAYDKRSGAMMWKQAKLGSRKLSAPLLVRGELLALGDAEGNVSLLRRHDGSLVARAATDGGAILSRPEYISDGFVVQTSNGGIYAFAVQ</sequence>
<dbReference type="RefSeq" id="WP_244505738.1">
    <property type="nucleotide sequence ID" value="NZ_FNNH01000010.1"/>
</dbReference>
<dbReference type="InterPro" id="IPR002372">
    <property type="entry name" value="PQQ_rpt_dom"/>
</dbReference>
<name>A0A1H2TAD8_9PROT</name>
<accession>A0A1H2TAD8</accession>
<organism evidence="6 7">
    <name type="scientific">Nitrosomonas communis</name>
    <dbReference type="NCBI Taxonomy" id="44574"/>
    <lineage>
        <taxon>Bacteria</taxon>
        <taxon>Pseudomonadati</taxon>
        <taxon>Pseudomonadota</taxon>
        <taxon>Betaproteobacteria</taxon>
        <taxon>Nitrosomonadales</taxon>
        <taxon>Nitrosomonadaceae</taxon>
        <taxon>Nitrosomonas</taxon>
    </lineage>
</organism>
<evidence type="ECO:0000313" key="7">
    <source>
        <dbReference type="Proteomes" id="UP000183454"/>
    </source>
</evidence>
<keyword evidence="4" id="KW-0449">Lipoprotein</keyword>
<dbReference type="GO" id="GO:0009279">
    <property type="term" value="C:cell outer membrane"/>
    <property type="evidence" value="ECO:0007669"/>
    <property type="project" value="UniProtKB-SubCell"/>
</dbReference>
<dbReference type="GO" id="GO:0043165">
    <property type="term" value="P:Gram-negative-bacterium-type cell outer membrane assembly"/>
    <property type="evidence" value="ECO:0007669"/>
    <property type="project" value="UniProtKB-UniRule"/>
</dbReference>
<dbReference type="AlphaFoldDB" id="A0A1H2TAD8"/>
<dbReference type="HAMAP" id="MF_00923">
    <property type="entry name" value="OM_assembly_BamB"/>
    <property type="match status" value="1"/>
</dbReference>
<comment type="similarity">
    <text evidence="4">Belongs to the BamB family.</text>
</comment>
<dbReference type="PANTHER" id="PTHR34512">
    <property type="entry name" value="CELL SURFACE PROTEIN"/>
    <property type="match status" value="1"/>
</dbReference>
<keyword evidence="4" id="KW-0564">Palmitate</keyword>
<dbReference type="InterPro" id="IPR017687">
    <property type="entry name" value="BamB"/>
</dbReference>
<comment type="subunit">
    <text evidence="4">Part of the Bam complex.</text>
</comment>
<dbReference type="PROSITE" id="PS51257">
    <property type="entry name" value="PROKAR_LIPOPROTEIN"/>
    <property type="match status" value="1"/>
</dbReference>
<dbReference type="SUPFAM" id="SSF50998">
    <property type="entry name" value="Quinoprotein alcohol dehydrogenase-like"/>
    <property type="match status" value="1"/>
</dbReference>
<keyword evidence="2 4" id="KW-0472">Membrane</keyword>
<dbReference type="InterPro" id="IPR015943">
    <property type="entry name" value="WD40/YVTN_repeat-like_dom_sf"/>
</dbReference>
<dbReference type="InterPro" id="IPR018391">
    <property type="entry name" value="PQQ_b-propeller_rpt"/>
</dbReference>
<protein>
    <recommendedName>
        <fullName evidence="4">Outer membrane protein assembly factor BamB</fullName>
    </recommendedName>
</protein>
<feature type="domain" description="Pyrrolo-quinoline quinone repeat" evidence="5">
    <location>
        <begin position="101"/>
        <end position="331"/>
    </location>
</feature>
<dbReference type="Gene3D" id="2.130.10.10">
    <property type="entry name" value="YVTN repeat-like/Quinoprotein amine dehydrogenase"/>
    <property type="match status" value="1"/>
</dbReference>
<proteinExistence type="inferred from homology"/>
<evidence type="ECO:0000256" key="1">
    <source>
        <dbReference type="ARBA" id="ARBA00022729"/>
    </source>
</evidence>
<evidence type="ECO:0000259" key="5">
    <source>
        <dbReference type="Pfam" id="PF13360"/>
    </source>
</evidence>